<feature type="transmembrane region" description="Helical" evidence="1">
    <location>
        <begin position="106"/>
        <end position="124"/>
    </location>
</feature>
<evidence type="ECO:0000256" key="1">
    <source>
        <dbReference type="SAM" id="Phobius"/>
    </source>
</evidence>
<name>A0ABS8IJQ1_9NOSO</name>
<dbReference type="Proteomes" id="UP001199525">
    <property type="component" value="Unassembled WGS sequence"/>
</dbReference>
<organism evidence="2 3">
    <name type="scientific">Nostoc favosum CHAB5714</name>
    <dbReference type="NCBI Taxonomy" id="2780399"/>
    <lineage>
        <taxon>Bacteria</taxon>
        <taxon>Bacillati</taxon>
        <taxon>Cyanobacteriota</taxon>
        <taxon>Cyanophyceae</taxon>
        <taxon>Nostocales</taxon>
        <taxon>Nostocaceae</taxon>
        <taxon>Nostoc</taxon>
        <taxon>Nostoc favosum</taxon>
    </lineage>
</organism>
<dbReference type="EMBL" id="JAIVFQ010000114">
    <property type="protein sequence ID" value="MCC5604211.1"/>
    <property type="molecule type" value="Genomic_DNA"/>
</dbReference>
<sequence length="133" mass="13751">MTPKAERRALQVAVALLSLVPVTAGLAGVLQGPAMVDGSLGSASQDSHIRYLSGLLLAIGVAWWSVIPAIERHSARVRLLTALVVCGGLARLLSLAVVGLPSGPMLGGLAMELVVTPAIALWQARVARRMDVA</sequence>
<proteinExistence type="predicted"/>
<reference evidence="2 3" key="1">
    <citation type="journal article" date="2021" name="Microorganisms">
        <title>Genome Evolution of Filamentous Cyanobacterium Nostoc Species: From Facultative Symbiosis to Free Living.</title>
        <authorList>
            <person name="Huo D."/>
            <person name="Li H."/>
            <person name="Cai F."/>
            <person name="Guo X."/>
            <person name="Qiao Z."/>
            <person name="Wang W."/>
            <person name="Yu G."/>
            <person name="Li R."/>
        </authorList>
    </citation>
    <scope>NUCLEOTIDE SEQUENCE [LARGE SCALE GENOMIC DNA]</scope>
    <source>
        <strain evidence="2 3">CHAB 5714</strain>
    </source>
</reference>
<comment type="caution">
    <text evidence="2">The sequence shown here is derived from an EMBL/GenBank/DDBJ whole genome shotgun (WGS) entry which is preliminary data.</text>
</comment>
<evidence type="ECO:0000313" key="3">
    <source>
        <dbReference type="Proteomes" id="UP001199525"/>
    </source>
</evidence>
<dbReference type="InterPro" id="IPR025597">
    <property type="entry name" value="DUF4345"/>
</dbReference>
<keyword evidence="1" id="KW-1133">Transmembrane helix</keyword>
<gene>
    <name evidence="2" type="ORF">LC586_34860</name>
</gene>
<protein>
    <submittedName>
        <fullName evidence="2">DUF4345 domain-containing protein</fullName>
    </submittedName>
</protein>
<evidence type="ECO:0000313" key="2">
    <source>
        <dbReference type="EMBL" id="MCC5604211.1"/>
    </source>
</evidence>
<feature type="transmembrane region" description="Helical" evidence="1">
    <location>
        <begin position="48"/>
        <end position="67"/>
    </location>
</feature>
<keyword evidence="3" id="KW-1185">Reference proteome</keyword>
<accession>A0ABS8IJQ1</accession>
<keyword evidence="1" id="KW-0812">Transmembrane</keyword>
<dbReference type="Pfam" id="PF14248">
    <property type="entry name" value="DUF4345"/>
    <property type="match status" value="1"/>
</dbReference>
<feature type="transmembrane region" description="Helical" evidence="1">
    <location>
        <begin position="79"/>
        <end position="100"/>
    </location>
</feature>
<keyword evidence="1" id="KW-0472">Membrane</keyword>